<evidence type="ECO:0000256" key="1">
    <source>
        <dbReference type="ARBA" id="ARBA00005350"/>
    </source>
</evidence>
<dbReference type="PANTHER" id="PTHR23248">
    <property type="entry name" value="PHOSPHOLIPID SCRAMBLASE-RELATED"/>
    <property type="match status" value="1"/>
</dbReference>
<accession>A0AAD2G2U3</accession>
<dbReference type="AlphaFoldDB" id="A0AAD2G2U3"/>
<organism evidence="4 5">
    <name type="scientific">Cylindrotheca closterium</name>
    <dbReference type="NCBI Taxonomy" id="2856"/>
    <lineage>
        <taxon>Eukaryota</taxon>
        <taxon>Sar</taxon>
        <taxon>Stramenopiles</taxon>
        <taxon>Ochrophyta</taxon>
        <taxon>Bacillariophyta</taxon>
        <taxon>Bacillariophyceae</taxon>
        <taxon>Bacillariophycidae</taxon>
        <taxon>Bacillariales</taxon>
        <taxon>Bacillariaceae</taxon>
        <taxon>Cylindrotheca</taxon>
    </lineage>
</organism>
<evidence type="ECO:0000256" key="3">
    <source>
        <dbReference type="SAM" id="MobiDB-lite"/>
    </source>
</evidence>
<proteinExistence type="inferred from homology"/>
<comment type="similarity">
    <text evidence="1 2">Belongs to the phospholipid scramblase family.</text>
</comment>
<dbReference type="EMBL" id="CAKOGP040002058">
    <property type="protein sequence ID" value="CAJ1960280.1"/>
    <property type="molecule type" value="Genomic_DNA"/>
</dbReference>
<dbReference type="InterPro" id="IPR005552">
    <property type="entry name" value="Scramblase"/>
</dbReference>
<evidence type="ECO:0000313" key="5">
    <source>
        <dbReference type="Proteomes" id="UP001295423"/>
    </source>
</evidence>
<reference evidence="4" key="1">
    <citation type="submission" date="2023-08" db="EMBL/GenBank/DDBJ databases">
        <authorList>
            <person name="Audoor S."/>
            <person name="Bilcke G."/>
        </authorList>
    </citation>
    <scope>NUCLEOTIDE SEQUENCE</scope>
</reference>
<evidence type="ECO:0000313" key="4">
    <source>
        <dbReference type="EMBL" id="CAJ1960280.1"/>
    </source>
</evidence>
<feature type="compositionally biased region" description="Polar residues" evidence="3">
    <location>
        <begin position="16"/>
        <end position="25"/>
    </location>
</feature>
<keyword evidence="5" id="KW-1185">Reference proteome</keyword>
<dbReference type="Proteomes" id="UP001295423">
    <property type="component" value="Unassembled WGS sequence"/>
</dbReference>
<dbReference type="PANTHER" id="PTHR23248:SF9">
    <property type="entry name" value="PHOSPHOLIPID SCRAMBLASE"/>
    <property type="match status" value="1"/>
</dbReference>
<dbReference type="Pfam" id="PF03803">
    <property type="entry name" value="Scramblase"/>
    <property type="match status" value="1"/>
</dbReference>
<dbReference type="GO" id="GO:0017128">
    <property type="term" value="F:phospholipid scramblase activity"/>
    <property type="evidence" value="ECO:0007669"/>
    <property type="project" value="InterPro"/>
</dbReference>
<gene>
    <name evidence="4" type="ORF">CYCCA115_LOCUS18652</name>
</gene>
<dbReference type="GO" id="GO:0005886">
    <property type="term" value="C:plasma membrane"/>
    <property type="evidence" value="ECO:0007669"/>
    <property type="project" value="TreeGrafter"/>
</dbReference>
<name>A0AAD2G2U3_9STRA</name>
<comment type="caution">
    <text evidence="4">The sequence shown here is derived from an EMBL/GenBank/DDBJ whole genome shotgun (WGS) entry which is preliminary data.</text>
</comment>
<sequence>MGKAPESSWMDRGTSALKSHVQNSEQMEIRQTRRGFLQEILGCEAKTEFKYFIGGDQIAISLEDTDCFCRMCCAAIHPFKMVVKELNTDAEMVSVDRPLACPVGGCKCCCYQEASFTSGGEAVGSIKEECYYCVPRFTIFDPEEKPMYKIHSPTCCGGMCVNCCAEGNPCGKGCCKVSFRVYDPSLDDTEGDAPYLGQILRKPKSAMVEIFTDAQAFVVDFPKEATPAQKGALIGTSIFLNAIFFEGEQS</sequence>
<feature type="region of interest" description="Disordered" evidence="3">
    <location>
        <begin position="1"/>
        <end position="25"/>
    </location>
</feature>
<protein>
    <recommendedName>
        <fullName evidence="2">Phospholipid scramblase</fullName>
    </recommendedName>
</protein>
<evidence type="ECO:0000256" key="2">
    <source>
        <dbReference type="RuleBase" id="RU363116"/>
    </source>
</evidence>